<dbReference type="Pfam" id="PF00232">
    <property type="entry name" value="Glyco_hydro_1"/>
    <property type="match status" value="1"/>
</dbReference>
<feature type="binding site" evidence="10">
    <location>
        <position position="152"/>
    </location>
    <ligand>
        <name>substrate</name>
    </ligand>
</feature>
<dbReference type="Gene3D" id="3.20.20.80">
    <property type="entry name" value="Glycosidases"/>
    <property type="match status" value="1"/>
</dbReference>
<evidence type="ECO:0000256" key="9">
    <source>
        <dbReference type="PIRSR" id="PIRSR617736-1"/>
    </source>
</evidence>
<keyword evidence="8" id="KW-0624">Polysaccharide degradation</keyword>
<dbReference type="GO" id="GO:0030245">
    <property type="term" value="P:cellulose catabolic process"/>
    <property type="evidence" value="ECO:0007669"/>
    <property type="project" value="UniProtKB-KW"/>
</dbReference>
<dbReference type="EC" id="3.2.1.21" evidence="3"/>
<dbReference type="Proteomes" id="UP000664859">
    <property type="component" value="Unassembled WGS sequence"/>
</dbReference>
<evidence type="ECO:0000256" key="1">
    <source>
        <dbReference type="ARBA" id="ARBA00000448"/>
    </source>
</evidence>
<keyword evidence="5" id="KW-0136">Cellulose degradation</keyword>
<evidence type="ECO:0000256" key="8">
    <source>
        <dbReference type="ARBA" id="ARBA00023326"/>
    </source>
</evidence>
<organism evidence="11 12">
    <name type="scientific">Tribonema minus</name>
    <dbReference type="NCBI Taxonomy" id="303371"/>
    <lineage>
        <taxon>Eukaryota</taxon>
        <taxon>Sar</taxon>
        <taxon>Stramenopiles</taxon>
        <taxon>Ochrophyta</taxon>
        <taxon>PX clade</taxon>
        <taxon>Xanthophyceae</taxon>
        <taxon>Tribonematales</taxon>
        <taxon>Tribonemataceae</taxon>
        <taxon>Tribonema</taxon>
    </lineage>
</organism>
<name>A0A836C8J0_9STRA</name>
<keyword evidence="4" id="KW-0378">Hydrolase</keyword>
<feature type="binding site" evidence="10">
    <location>
        <position position="197"/>
    </location>
    <ligand>
        <name>substrate</name>
    </ligand>
</feature>
<dbReference type="PRINTS" id="PR00131">
    <property type="entry name" value="GLHYDRLASE1"/>
</dbReference>
<dbReference type="AlphaFoldDB" id="A0A836C8J0"/>
<dbReference type="EMBL" id="JAFCMP010000530">
    <property type="protein sequence ID" value="KAG5177010.1"/>
    <property type="molecule type" value="Genomic_DNA"/>
</dbReference>
<dbReference type="FunFam" id="3.20.20.80:FF:000011">
    <property type="entry name" value="Cytosolic beta-glucosidase"/>
    <property type="match status" value="1"/>
</dbReference>
<evidence type="ECO:0000313" key="12">
    <source>
        <dbReference type="Proteomes" id="UP000664859"/>
    </source>
</evidence>
<feature type="active site" description="Nucleophile" evidence="9">
    <location>
        <position position="410"/>
    </location>
</feature>
<dbReference type="OrthoDB" id="65569at2759"/>
<accession>A0A836C8J0</accession>
<dbReference type="PROSITE" id="PS00653">
    <property type="entry name" value="GLYCOSYL_HYDROL_F1_2"/>
    <property type="match status" value="1"/>
</dbReference>
<evidence type="ECO:0000256" key="6">
    <source>
        <dbReference type="ARBA" id="ARBA00023277"/>
    </source>
</evidence>
<comment type="similarity">
    <text evidence="2">Belongs to the glycosyl hydrolase 1 family.</text>
</comment>
<evidence type="ECO:0000256" key="10">
    <source>
        <dbReference type="PIRSR" id="PIRSR617736-2"/>
    </source>
</evidence>
<evidence type="ECO:0000313" key="11">
    <source>
        <dbReference type="EMBL" id="KAG5177010.1"/>
    </source>
</evidence>
<feature type="active site" description="Proton donor" evidence="9">
    <location>
        <position position="198"/>
    </location>
</feature>
<evidence type="ECO:0000256" key="4">
    <source>
        <dbReference type="ARBA" id="ARBA00022801"/>
    </source>
</evidence>
<keyword evidence="6" id="KW-0119">Carbohydrate metabolism</keyword>
<keyword evidence="12" id="KW-1185">Reference proteome</keyword>
<dbReference type="PANTHER" id="PTHR10353">
    <property type="entry name" value="GLYCOSYL HYDROLASE"/>
    <property type="match status" value="1"/>
</dbReference>
<comment type="caution">
    <text evidence="11">The sequence shown here is derived from an EMBL/GenBank/DDBJ whole genome shotgun (WGS) entry which is preliminary data.</text>
</comment>
<protein>
    <recommendedName>
        <fullName evidence="3">beta-glucosidase</fullName>
        <ecNumber evidence="3">3.2.1.21</ecNumber>
    </recommendedName>
</protein>
<evidence type="ECO:0000256" key="5">
    <source>
        <dbReference type="ARBA" id="ARBA00023001"/>
    </source>
</evidence>
<evidence type="ECO:0000256" key="3">
    <source>
        <dbReference type="ARBA" id="ARBA00012744"/>
    </source>
</evidence>
<dbReference type="InterPro" id="IPR001360">
    <property type="entry name" value="Glyco_hydro_1"/>
</dbReference>
<feature type="binding site" evidence="10">
    <location>
        <position position="336"/>
    </location>
    <ligand>
        <name>substrate</name>
    </ligand>
</feature>
<sequence length="552" mass="61174">MQTAIDTVSSIAHQLGSPHSFVDSNEDHIPLSSNGARELKFPPDFVWGTATASYQVEGGCDAGGRGLSIWDTFSRERCVDNGDVACGHFFKYEEDVKLMQKLGFKNYRLSISWSRIQPTGRGPINAEGVAFYNDLINCLLAHGVEPLITLYHWDLPQALEDELGGWQSREIAPIFCDYARLCFELFGDRVKNWLTFNEPWCVCLLGYGTGEHAPGITCDDGTKVYMAAHNVLRAHAAAVDVYRREYKAQQGGVIGITLNCNWNEPVPDRDPAAAQRNADAAHRILMWSLGWFADPIWRGDYPPEMRERCGDRLPTFTDEEKALLKGSSDFLGLNHYFSDFVKDCSKGEFVSHWGITSKGGYFGDMAATTEGHPTWARTDMGWNVVPWGFRRLLLWCQERYNPPGGIYITENGCAVPEPTKESSVKDTFRVAYLTSYIAAMHEAMEAGADVRGYFAWSFLDNFEWSLGYSKRFGIVHVDYDTLERTPKTSAHWFAHVTARNAVHIEAGARFTDAATALSHVDADDVAAVVAVAAAPCPLAAADPTAAATMVAA</sequence>
<dbReference type="InterPro" id="IPR017853">
    <property type="entry name" value="GH"/>
</dbReference>
<reference evidence="11" key="1">
    <citation type="submission" date="2021-02" db="EMBL/GenBank/DDBJ databases">
        <title>First Annotated Genome of the Yellow-green Alga Tribonema minus.</title>
        <authorList>
            <person name="Mahan K.M."/>
        </authorList>
    </citation>
    <scope>NUCLEOTIDE SEQUENCE</scope>
    <source>
        <strain evidence="11">UTEX B ZZ1240</strain>
    </source>
</reference>
<dbReference type="SUPFAM" id="SSF51445">
    <property type="entry name" value="(Trans)glycosidases"/>
    <property type="match status" value="1"/>
</dbReference>
<dbReference type="InterPro" id="IPR017736">
    <property type="entry name" value="Glyco_hydro_1_beta-glucosidase"/>
</dbReference>
<feature type="binding site" evidence="10">
    <location>
        <position position="55"/>
    </location>
    <ligand>
        <name>substrate</name>
    </ligand>
</feature>
<feature type="binding site" evidence="10">
    <location>
        <position position="456"/>
    </location>
    <ligand>
        <name>substrate</name>
    </ligand>
</feature>
<evidence type="ECO:0000256" key="2">
    <source>
        <dbReference type="ARBA" id="ARBA00010838"/>
    </source>
</evidence>
<dbReference type="NCBIfam" id="TIGR03356">
    <property type="entry name" value="BGL"/>
    <property type="match status" value="1"/>
</dbReference>
<keyword evidence="7" id="KW-0326">Glycosidase</keyword>
<dbReference type="GO" id="GO:0008422">
    <property type="term" value="F:beta-glucosidase activity"/>
    <property type="evidence" value="ECO:0007669"/>
    <property type="project" value="UniProtKB-EC"/>
</dbReference>
<feature type="binding site" evidence="10">
    <location>
        <begin position="463"/>
        <end position="464"/>
    </location>
    <ligand>
        <name>substrate</name>
    </ligand>
</feature>
<dbReference type="PANTHER" id="PTHR10353:SF36">
    <property type="entry name" value="LP05116P"/>
    <property type="match status" value="1"/>
</dbReference>
<comment type="catalytic activity">
    <reaction evidence="1">
        <text>Hydrolysis of terminal, non-reducing beta-D-glucosyl residues with release of beta-D-glucose.</text>
        <dbReference type="EC" id="3.2.1.21"/>
    </reaction>
</comment>
<dbReference type="InterPro" id="IPR033132">
    <property type="entry name" value="GH_1_N_CS"/>
</dbReference>
<evidence type="ECO:0000256" key="7">
    <source>
        <dbReference type="ARBA" id="ARBA00023295"/>
    </source>
</evidence>
<proteinExistence type="inferred from homology"/>
<gene>
    <name evidence="11" type="ORF">JKP88DRAFT_202595</name>
</gene>